<dbReference type="PRINTS" id="PR00449">
    <property type="entry name" value="RASTRNSFRMNG"/>
</dbReference>
<dbReference type="InterPro" id="IPR027417">
    <property type="entry name" value="P-loop_NTPase"/>
</dbReference>
<dbReference type="Proteomes" id="UP001215280">
    <property type="component" value="Unassembled WGS sequence"/>
</dbReference>
<name>A0AAD7NGF8_9AGAR</name>
<keyword evidence="5" id="KW-1185">Reference proteome</keyword>
<dbReference type="GO" id="GO:0007165">
    <property type="term" value="P:signal transduction"/>
    <property type="evidence" value="ECO:0007669"/>
    <property type="project" value="InterPro"/>
</dbReference>
<keyword evidence="2" id="KW-0547">Nucleotide-binding</keyword>
<dbReference type="InterPro" id="IPR020849">
    <property type="entry name" value="Small_GTPase_Ras-type"/>
</dbReference>
<evidence type="ECO:0000313" key="4">
    <source>
        <dbReference type="EMBL" id="KAJ7758868.1"/>
    </source>
</evidence>
<dbReference type="Pfam" id="PF00071">
    <property type="entry name" value="Ras"/>
    <property type="match status" value="1"/>
</dbReference>
<comment type="subcellular location">
    <subcellularLocation>
        <location evidence="1">Cell membrane</location>
        <topology evidence="1">Lipid-anchor</topology>
        <orientation evidence="1">Cytoplasmic side</orientation>
    </subcellularLocation>
</comment>
<dbReference type="GO" id="GO:0005525">
    <property type="term" value="F:GTP binding"/>
    <property type="evidence" value="ECO:0007669"/>
    <property type="project" value="UniProtKB-KW"/>
</dbReference>
<dbReference type="SMART" id="SM00173">
    <property type="entry name" value="RAS"/>
    <property type="match status" value="1"/>
</dbReference>
<dbReference type="GO" id="GO:0003924">
    <property type="term" value="F:GTPase activity"/>
    <property type="evidence" value="ECO:0007669"/>
    <property type="project" value="InterPro"/>
</dbReference>
<keyword evidence="3" id="KW-0342">GTP-binding</keyword>
<proteinExistence type="predicted"/>
<dbReference type="SMART" id="SM00175">
    <property type="entry name" value="RAB"/>
    <property type="match status" value="1"/>
</dbReference>
<dbReference type="PROSITE" id="PS51419">
    <property type="entry name" value="RAB"/>
    <property type="match status" value="1"/>
</dbReference>
<evidence type="ECO:0000313" key="5">
    <source>
        <dbReference type="Proteomes" id="UP001215280"/>
    </source>
</evidence>
<evidence type="ECO:0000256" key="2">
    <source>
        <dbReference type="ARBA" id="ARBA00022741"/>
    </source>
</evidence>
<dbReference type="InterPro" id="IPR001806">
    <property type="entry name" value="Small_GTPase"/>
</dbReference>
<accession>A0AAD7NGF8</accession>
<dbReference type="PROSITE" id="PS51421">
    <property type="entry name" value="RAS"/>
    <property type="match status" value="1"/>
</dbReference>
<dbReference type="SUPFAM" id="SSF52540">
    <property type="entry name" value="P-loop containing nucleoside triphosphate hydrolases"/>
    <property type="match status" value="1"/>
</dbReference>
<dbReference type="GO" id="GO:0005886">
    <property type="term" value="C:plasma membrane"/>
    <property type="evidence" value="ECO:0007669"/>
    <property type="project" value="UniProtKB-SubCell"/>
</dbReference>
<evidence type="ECO:0000256" key="3">
    <source>
        <dbReference type="ARBA" id="ARBA00023134"/>
    </source>
</evidence>
<comment type="caution">
    <text evidence="4">The sequence shown here is derived from an EMBL/GenBank/DDBJ whole genome shotgun (WGS) entry which is preliminary data.</text>
</comment>
<dbReference type="PANTHER" id="PTHR24070">
    <property type="entry name" value="RAS, DI-RAS, AND RHEB FAMILY MEMBERS OF SMALL GTPASE SUPERFAMILY"/>
    <property type="match status" value="1"/>
</dbReference>
<dbReference type="Gene3D" id="3.40.50.300">
    <property type="entry name" value="P-loop containing nucleotide triphosphate hydrolases"/>
    <property type="match status" value="1"/>
</dbReference>
<dbReference type="EMBL" id="JARJLG010000054">
    <property type="protein sequence ID" value="KAJ7758868.1"/>
    <property type="molecule type" value="Genomic_DNA"/>
</dbReference>
<reference evidence="4" key="1">
    <citation type="submission" date="2023-03" db="EMBL/GenBank/DDBJ databases">
        <title>Massive genome expansion in bonnet fungi (Mycena s.s.) driven by repeated elements and novel gene families across ecological guilds.</title>
        <authorList>
            <consortium name="Lawrence Berkeley National Laboratory"/>
            <person name="Harder C.B."/>
            <person name="Miyauchi S."/>
            <person name="Viragh M."/>
            <person name="Kuo A."/>
            <person name="Thoen E."/>
            <person name="Andreopoulos B."/>
            <person name="Lu D."/>
            <person name="Skrede I."/>
            <person name="Drula E."/>
            <person name="Henrissat B."/>
            <person name="Morin E."/>
            <person name="Kohler A."/>
            <person name="Barry K."/>
            <person name="LaButti K."/>
            <person name="Morin E."/>
            <person name="Salamov A."/>
            <person name="Lipzen A."/>
            <person name="Mereny Z."/>
            <person name="Hegedus B."/>
            <person name="Baldrian P."/>
            <person name="Stursova M."/>
            <person name="Weitz H."/>
            <person name="Taylor A."/>
            <person name="Grigoriev I.V."/>
            <person name="Nagy L.G."/>
            <person name="Martin F."/>
            <person name="Kauserud H."/>
        </authorList>
    </citation>
    <scope>NUCLEOTIDE SEQUENCE</scope>
    <source>
        <strain evidence="4">CBHHK188m</strain>
    </source>
</reference>
<sequence>MSEGFLLAYFITSRNSFEKMRTYHQHILHQKTQDPRAVPVILVANKCDLEPERQVIINEGRALARDLGCQFIETSAKNRTNVDEAFTSFLCDIRRFNIVRHYYIHSVVSDTHPSLMDRNELRGVPRRDAEQEPQAMQQEQMCRLASYSDYPHPWYFLPPSFLSFCAGDPRNG</sequence>
<evidence type="ECO:0000256" key="1">
    <source>
        <dbReference type="ARBA" id="ARBA00004342"/>
    </source>
</evidence>
<dbReference type="AlphaFoldDB" id="A0AAD7NGF8"/>
<organism evidence="4 5">
    <name type="scientific">Mycena maculata</name>
    <dbReference type="NCBI Taxonomy" id="230809"/>
    <lineage>
        <taxon>Eukaryota</taxon>
        <taxon>Fungi</taxon>
        <taxon>Dikarya</taxon>
        <taxon>Basidiomycota</taxon>
        <taxon>Agaricomycotina</taxon>
        <taxon>Agaricomycetes</taxon>
        <taxon>Agaricomycetidae</taxon>
        <taxon>Agaricales</taxon>
        <taxon>Marasmiineae</taxon>
        <taxon>Mycenaceae</taxon>
        <taxon>Mycena</taxon>
    </lineage>
</organism>
<protein>
    <submittedName>
        <fullName evidence="4">Ras family-domain-containing protein</fullName>
    </submittedName>
</protein>
<gene>
    <name evidence="4" type="ORF">DFH07DRAFT_818116</name>
</gene>